<evidence type="ECO:0000256" key="9">
    <source>
        <dbReference type="ARBA" id="ARBA00052184"/>
    </source>
</evidence>
<evidence type="ECO:0000256" key="18">
    <source>
        <dbReference type="PIRSR" id="PIRSR641708-1"/>
    </source>
</evidence>
<sequence length="552" mass="62936">MNKYFRLILGFFFLPPGGLVLLTDSLPKTFRRLTVASKVNKSHIEPIMTSTRMKRTRNTAEWNALDPEEKRLKAEERVKRRKMAMMFAYSGVGYLGLQRNKGTKTIEGDIMEALYKAGLVTEEIRETPQLIHFQRAARTDKGVSALKQIVSLKLPDAATKEGINEHLPDQIRILGLKRVTKGFNSKNSCDARTYSYTCPSYAFATPGDTREDYRMSEERWKYVEALLRQYQGTHNFHNFTSKRKPLDPSCSRYIMSFISEQPFVRDGLEMITLKVKGQSFMLHQIRKMVGVVMAIARGYVTEDIIGKTYTIEQYDLPIAPGLGLLLEQVHYDLYNERYGKDGMHETLHFHEIDDDVNAFREKFILPYIVKQEVMEKPMLEWLEHLSEHSWDTREVKKARAAELGQELPQENNSEDEDDTDDEGNGRKRNKPNHARSRNDKFNSDNKTLAKDNEKEHNTSSNTENVGEEKVAGISKNVEKTLEGKTDDANNKTAVNSHANNEPLADTPAATVEKTASPVDKENGDQTAKVGDDATCDVQEEVKQELVEQGNKT</sequence>
<organism evidence="22">
    <name type="scientific">Cacopsylla melanoneura</name>
    <dbReference type="NCBI Taxonomy" id="428564"/>
    <lineage>
        <taxon>Eukaryota</taxon>
        <taxon>Metazoa</taxon>
        <taxon>Ecdysozoa</taxon>
        <taxon>Arthropoda</taxon>
        <taxon>Hexapoda</taxon>
        <taxon>Insecta</taxon>
        <taxon>Pterygota</taxon>
        <taxon>Neoptera</taxon>
        <taxon>Paraneoptera</taxon>
        <taxon>Hemiptera</taxon>
        <taxon>Sternorrhyncha</taxon>
        <taxon>Psylloidea</taxon>
        <taxon>Psyllidae</taxon>
        <taxon>Psyllinae</taxon>
        <taxon>Cacopsylla</taxon>
    </lineage>
</organism>
<evidence type="ECO:0000313" key="22">
    <source>
        <dbReference type="EMBL" id="CAG6625201.1"/>
    </source>
</evidence>
<evidence type="ECO:0000256" key="19">
    <source>
        <dbReference type="PIRSR" id="PIRSR641708-2"/>
    </source>
</evidence>
<evidence type="ECO:0000256" key="5">
    <source>
        <dbReference type="ARBA" id="ARBA00022694"/>
    </source>
</evidence>
<feature type="active site" description="Nucleophile" evidence="18">
    <location>
        <position position="140"/>
    </location>
</feature>
<keyword evidence="6" id="KW-0413">Isomerase</keyword>
<dbReference type="CDD" id="cd02568">
    <property type="entry name" value="PseudoU_synth_PUS1_PUS2"/>
    <property type="match status" value="1"/>
</dbReference>
<comment type="subunit">
    <text evidence="11">Monomer. Forms a complex with RARG and the SRA1 RNA in the nucleus.</text>
</comment>
<dbReference type="FunFam" id="3.30.70.660:FF:000002">
    <property type="entry name" value="tRNA pseudouridine synthase"/>
    <property type="match status" value="1"/>
</dbReference>
<feature type="region of interest" description="Disordered" evidence="20">
    <location>
        <begin position="403"/>
        <end position="533"/>
    </location>
</feature>
<reference evidence="22" key="1">
    <citation type="submission" date="2021-05" db="EMBL/GenBank/DDBJ databases">
        <authorList>
            <person name="Alioto T."/>
            <person name="Alioto T."/>
            <person name="Gomez Garrido J."/>
        </authorList>
    </citation>
    <scope>NUCLEOTIDE SEQUENCE</scope>
</reference>
<feature type="domain" description="Pseudouridine synthase I TruA alpha/beta" evidence="21">
    <location>
        <begin position="228"/>
        <end position="332"/>
    </location>
</feature>
<comment type="catalytic activity">
    <reaction evidence="8">
        <text>a uridine in tRNA = a pseudouridine in tRNA</text>
        <dbReference type="Rhea" id="RHEA:54572"/>
        <dbReference type="Rhea" id="RHEA-COMP:13339"/>
        <dbReference type="Rhea" id="RHEA-COMP:13934"/>
        <dbReference type="ChEBI" id="CHEBI:65314"/>
        <dbReference type="ChEBI" id="CHEBI:65315"/>
    </reaction>
</comment>
<feature type="binding site" evidence="19">
    <location>
        <position position="194"/>
    </location>
    <ligand>
        <name>substrate</name>
    </ligand>
</feature>
<keyword evidence="5" id="KW-0819">tRNA processing</keyword>
<evidence type="ECO:0000256" key="12">
    <source>
        <dbReference type="ARBA" id="ARBA00066509"/>
    </source>
</evidence>
<dbReference type="GO" id="GO:0031119">
    <property type="term" value="P:tRNA pseudouridine synthesis"/>
    <property type="evidence" value="ECO:0007669"/>
    <property type="project" value="InterPro"/>
</dbReference>
<dbReference type="PANTHER" id="PTHR11142">
    <property type="entry name" value="PSEUDOURIDYLATE SYNTHASE"/>
    <property type="match status" value="1"/>
</dbReference>
<dbReference type="InterPro" id="IPR020097">
    <property type="entry name" value="PsdUridine_synth_TruA_a/b_dom"/>
</dbReference>
<dbReference type="EMBL" id="HBUF01059183">
    <property type="protein sequence ID" value="CAG6625201.1"/>
    <property type="molecule type" value="Transcribed_RNA"/>
</dbReference>
<dbReference type="InterPro" id="IPR020095">
    <property type="entry name" value="PsdUridine_synth_TruA_C"/>
</dbReference>
<proteinExistence type="inferred from homology"/>
<dbReference type="GO" id="GO:0160147">
    <property type="term" value="F:tRNA pseudouridine(38-40) synthase activity"/>
    <property type="evidence" value="ECO:0007669"/>
    <property type="project" value="UniProtKB-EC"/>
</dbReference>
<comment type="function">
    <text evidence="10">Pseudouridylate synthase that catalyzes pseudouridylation of tRNAs and mRNAs. Acts on positions 27/28 in the anticodon stem and also positions 34 and 36 in the anticodon of an intron containing tRNA. Also catalyzes pseudouridylation of mRNAs: mediates pseudouridylation of mRNAs with the consensus sequence 5'-UGUAG-3'. Acts as a regulator of pre-mRNA splicing by mediating pseudouridylation of pre-mRNAs at locations associated with alternatively spliced regions. Pseudouridylation of pre-mRNAs near splice sites directly regulates mRNA splicing and mRNA 3'-end processing. Involved in regulation of nuclear receptor activity through pseudouridylation of SRA1 mRNA.</text>
</comment>
<dbReference type="InterPro" id="IPR001406">
    <property type="entry name" value="PsdUridine_synth_TruA"/>
</dbReference>
<dbReference type="Gene3D" id="3.30.70.580">
    <property type="entry name" value="Pseudouridine synthase I, catalytic domain, N-terminal subdomain"/>
    <property type="match status" value="1"/>
</dbReference>
<dbReference type="GO" id="GO:0006397">
    <property type="term" value="P:mRNA processing"/>
    <property type="evidence" value="ECO:0007669"/>
    <property type="project" value="UniProtKB-KW"/>
</dbReference>
<feature type="compositionally biased region" description="Basic residues" evidence="20">
    <location>
        <begin position="426"/>
        <end position="435"/>
    </location>
</feature>
<evidence type="ECO:0000256" key="3">
    <source>
        <dbReference type="ARBA" id="ARBA00009375"/>
    </source>
</evidence>
<dbReference type="AlphaFoldDB" id="A0A8D8Q4X1"/>
<dbReference type="SUPFAM" id="SSF55120">
    <property type="entry name" value="Pseudouridine synthase"/>
    <property type="match status" value="1"/>
</dbReference>
<dbReference type="InterPro" id="IPR020094">
    <property type="entry name" value="TruA/RsuA/RluB/E/F_N"/>
</dbReference>
<evidence type="ECO:0000256" key="13">
    <source>
        <dbReference type="ARBA" id="ARBA00068582"/>
    </source>
</evidence>
<comment type="subcellular location">
    <subcellularLocation>
        <location evidence="2">Nucleus</location>
    </subcellularLocation>
</comment>
<dbReference type="GO" id="GO:1990481">
    <property type="term" value="P:mRNA pseudouridine synthesis"/>
    <property type="evidence" value="ECO:0007669"/>
    <property type="project" value="TreeGrafter"/>
</dbReference>
<name>A0A8D8Q4X1_9HEMI</name>
<comment type="catalytic activity">
    <reaction evidence="9">
        <text>uridine(38/39/40) in tRNA = pseudouridine(38/39/40) in tRNA</text>
        <dbReference type="Rhea" id="RHEA:22376"/>
        <dbReference type="Rhea" id="RHEA-COMP:10085"/>
        <dbReference type="Rhea" id="RHEA-COMP:10087"/>
        <dbReference type="ChEBI" id="CHEBI:65314"/>
        <dbReference type="ChEBI" id="CHEBI:65315"/>
        <dbReference type="EC" id="5.4.99.12"/>
    </reaction>
</comment>
<dbReference type="EC" id="5.4.99.12" evidence="12"/>
<dbReference type="Pfam" id="PF01416">
    <property type="entry name" value="PseudoU_synth_1"/>
    <property type="match status" value="1"/>
</dbReference>
<dbReference type="InterPro" id="IPR020103">
    <property type="entry name" value="PsdUridine_synth_cat_dom_sf"/>
</dbReference>
<evidence type="ECO:0000256" key="10">
    <source>
        <dbReference type="ARBA" id="ARBA00053709"/>
    </source>
</evidence>
<dbReference type="NCBIfam" id="TIGR00071">
    <property type="entry name" value="hisT_truA"/>
    <property type="match status" value="1"/>
</dbReference>
<dbReference type="FunFam" id="3.30.70.580:FF:000002">
    <property type="entry name" value="tRNA pseudouridine synthase"/>
    <property type="match status" value="1"/>
</dbReference>
<keyword evidence="7" id="KW-0539">Nucleus</keyword>
<accession>A0A8D8Q4X1</accession>
<evidence type="ECO:0000256" key="1">
    <source>
        <dbReference type="ARBA" id="ARBA00001166"/>
    </source>
</evidence>
<comment type="catalytic activity">
    <reaction evidence="1">
        <text>a uridine in mRNA = a pseudouridine in mRNA</text>
        <dbReference type="Rhea" id="RHEA:56644"/>
        <dbReference type="Rhea" id="RHEA-COMP:14658"/>
        <dbReference type="Rhea" id="RHEA-COMP:14659"/>
        <dbReference type="ChEBI" id="CHEBI:65314"/>
        <dbReference type="ChEBI" id="CHEBI:65315"/>
    </reaction>
</comment>
<feature type="compositionally biased region" description="Basic and acidic residues" evidence="20">
    <location>
        <begin position="466"/>
        <end position="489"/>
    </location>
</feature>
<dbReference type="Gene3D" id="3.30.70.660">
    <property type="entry name" value="Pseudouridine synthase I, catalytic domain, C-terminal subdomain"/>
    <property type="match status" value="1"/>
</dbReference>
<evidence type="ECO:0000256" key="16">
    <source>
        <dbReference type="ARBA" id="ARBA00080849"/>
    </source>
</evidence>
<dbReference type="GO" id="GO:0003723">
    <property type="term" value="F:RNA binding"/>
    <property type="evidence" value="ECO:0007669"/>
    <property type="project" value="InterPro"/>
</dbReference>
<keyword evidence="4" id="KW-0507">mRNA processing</keyword>
<evidence type="ECO:0000256" key="11">
    <source>
        <dbReference type="ARBA" id="ARBA00064589"/>
    </source>
</evidence>
<dbReference type="PANTHER" id="PTHR11142:SF4">
    <property type="entry name" value="PSEUDOURIDYLATE SYNTHASE 1 HOMOLOG"/>
    <property type="match status" value="1"/>
</dbReference>
<evidence type="ECO:0000256" key="8">
    <source>
        <dbReference type="ARBA" id="ARBA00036943"/>
    </source>
</evidence>
<evidence type="ECO:0000256" key="7">
    <source>
        <dbReference type="ARBA" id="ARBA00023242"/>
    </source>
</evidence>
<dbReference type="InterPro" id="IPR041708">
    <property type="entry name" value="PUS1/PUS2-like"/>
</dbReference>
<evidence type="ECO:0000256" key="15">
    <source>
        <dbReference type="ARBA" id="ARBA00079087"/>
    </source>
</evidence>
<evidence type="ECO:0000259" key="21">
    <source>
        <dbReference type="Pfam" id="PF01416"/>
    </source>
</evidence>
<evidence type="ECO:0000256" key="17">
    <source>
        <dbReference type="ARBA" id="ARBA00081344"/>
    </source>
</evidence>
<feature type="compositionally biased region" description="Polar residues" evidence="20">
    <location>
        <begin position="490"/>
        <end position="499"/>
    </location>
</feature>
<evidence type="ECO:0000256" key="2">
    <source>
        <dbReference type="ARBA" id="ARBA00004123"/>
    </source>
</evidence>
<feature type="compositionally biased region" description="Basic and acidic residues" evidence="20">
    <location>
        <begin position="436"/>
        <end position="457"/>
    </location>
</feature>
<comment type="similarity">
    <text evidence="3">Belongs to the tRNA pseudouridine synthase TruA family.</text>
</comment>
<evidence type="ECO:0000256" key="20">
    <source>
        <dbReference type="SAM" id="MobiDB-lite"/>
    </source>
</evidence>
<protein>
    <recommendedName>
        <fullName evidence="13">Pseudouridylate synthase 1 homolog</fullName>
        <ecNumber evidence="12">5.4.99.12</ecNumber>
    </recommendedName>
    <alternativeName>
        <fullName evidence="14">tRNA pseudouridine synthase 1</fullName>
    </alternativeName>
    <alternativeName>
        <fullName evidence="17">tRNA pseudouridine(38-40) synthase</fullName>
    </alternativeName>
    <alternativeName>
        <fullName evidence="15">tRNA pseudouridylate synthase I</fullName>
    </alternativeName>
    <alternativeName>
        <fullName evidence="16">tRNA-uridine isomerase I</fullName>
    </alternativeName>
</protein>
<evidence type="ECO:0000256" key="14">
    <source>
        <dbReference type="ARBA" id="ARBA00075153"/>
    </source>
</evidence>
<evidence type="ECO:0000256" key="4">
    <source>
        <dbReference type="ARBA" id="ARBA00022664"/>
    </source>
</evidence>
<dbReference type="GO" id="GO:0005634">
    <property type="term" value="C:nucleus"/>
    <property type="evidence" value="ECO:0007669"/>
    <property type="project" value="UniProtKB-SubCell"/>
</dbReference>
<feature type="compositionally biased region" description="Acidic residues" evidence="20">
    <location>
        <begin position="412"/>
        <end position="422"/>
    </location>
</feature>
<evidence type="ECO:0000256" key="6">
    <source>
        <dbReference type="ARBA" id="ARBA00023235"/>
    </source>
</evidence>